<feature type="transmembrane region" description="Helical" evidence="11">
    <location>
        <begin position="20"/>
        <end position="42"/>
    </location>
</feature>
<protein>
    <submittedName>
        <fullName evidence="13">Cation efflux family protein</fullName>
    </submittedName>
</protein>
<evidence type="ECO:0000256" key="7">
    <source>
        <dbReference type="ARBA" id="ARBA00022989"/>
    </source>
</evidence>
<dbReference type="EMBL" id="FMHU01000001">
    <property type="protein sequence ID" value="SCL16350.1"/>
    <property type="molecule type" value="Genomic_DNA"/>
</dbReference>
<dbReference type="GO" id="GO:0008324">
    <property type="term" value="F:monoatomic cation transmembrane transporter activity"/>
    <property type="evidence" value="ECO:0007669"/>
    <property type="project" value="InterPro"/>
</dbReference>
<feature type="transmembrane region" description="Helical" evidence="11">
    <location>
        <begin position="113"/>
        <end position="133"/>
    </location>
</feature>
<keyword evidence="14" id="KW-1185">Reference proteome</keyword>
<dbReference type="PANTHER" id="PTHR31937">
    <property type="entry name" value="TRANSMEMBRANE PROTEIN 163"/>
    <property type="match status" value="1"/>
</dbReference>
<gene>
    <name evidence="13" type="ORF">GA0074694_1594</name>
</gene>
<evidence type="ECO:0000256" key="11">
    <source>
        <dbReference type="SAM" id="Phobius"/>
    </source>
</evidence>
<evidence type="ECO:0000313" key="14">
    <source>
        <dbReference type="Proteomes" id="UP000198906"/>
    </source>
</evidence>
<evidence type="ECO:0000256" key="6">
    <source>
        <dbReference type="ARBA" id="ARBA00022833"/>
    </source>
</evidence>
<dbReference type="RefSeq" id="WP_091454672.1">
    <property type="nucleotide sequence ID" value="NZ_FMHU01000001.1"/>
</dbReference>
<evidence type="ECO:0000256" key="3">
    <source>
        <dbReference type="ARBA" id="ARBA00008731"/>
    </source>
</evidence>
<dbReference type="GO" id="GO:0031410">
    <property type="term" value="C:cytoplasmic vesicle"/>
    <property type="evidence" value="ECO:0007669"/>
    <property type="project" value="UniProtKB-KW"/>
</dbReference>
<feature type="transmembrane region" description="Helical" evidence="11">
    <location>
        <begin position="48"/>
        <end position="69"/>
    </location>
</feature>
<keyword evidence="7 11" id="KW-1133">Transmembrane helix</keyword>
<evidence type="ECO:0000256" key="8">
    <source>
        <dbReference type="ARBA" id="ARBA00023018"/>
    </source>
</evidence>
<dbReference type="GO" id="GO:0016020">
    <property type="term" value="C:membrane"/>
    <property type="evidence" value="ECO:0007669"/>
    <property type="project" value="InterPro"/>
</dbReference>
<feature type="transmembrane region" description="Helical" evidence="11">
    <location>
        <begin position="154"/>
        <end position="177"/>
    </location>
</feature>
<dbReference type="InterPro" id="IPR027469">
    <property type="entry name" value="Cation_efflux_TMD_sf"/>
</dbReference>
<evidence type="ECO:0000256" key="2">
    <source>
        <dbReference type="ARBA" id="ARBA00004644"/>
    </source>
</evidence>
<dbReference type="InterPro" id="IPR058533">
    <property type="entry name" value="Cation_efflux_TM"/>
</dbReference>
<dbReference type="Pfam" id="PF01545">
    <property type="entry name" value="Cation_efflux"/>
    <property type="match status" value="1"/>
</dbReference>
<comment type="similarity">
    <text evidence="3">Belongs to the TMEM163 family.</text>
</comment>
<feature type="transmembrane region" description="Helical" evidence="11">
    <location>
        <begin position="81"/>
        <end position="101"/>
    </location>
</feature>
<reference evidence="14" key="1">
    <citation type="submission" date="2016-06" db="EMBL/GenBank/DDBJ databases">
        <authorList>
            <person name="Varghese N."/>
        </authorList>
    </citation>
    <scope>NUCLEOTIDE SEQUENCE [LARGE SCALE GENOMIC DNA]</scope>
    <source>
        <strain evidence="14">DSM 46123</strain>
    </source>
</reference>
<evidence type="ECO:0000259" key="12">
    <source>
        <dbReference type="Pfam" id="PF01545"/>
    </source>
</evidence>
<keyword evidence="5" id="KW-0967">Endosome</keyword>
<accession>A0A1C6RGP2</accession>
<dbReference type="SUPFAM" id="SSF161111">
    <property type="entry name" value="Cation efflux protein transmembrane domain-like"/>
    <property type="match status" value="1"/>
</dbReference>
<keyword evidence="9 11" id="KW-0472">Membrane</keyword>
<comment type="subcellular location">
    <subcellularLocation>
        <location evidence="2">Cytoplasmic vesicle</location>
        <location evidence="2">Secretory vesicle</location>
        <location evidence="2">Synaptic vesicle membrane</location>
        <topology evidence="2">Multi-pass membrane protein</topology>
    </subcellularLocation>
    <subcellularLocation>
        <location evidence="1">Early endosome membrane</location>
    </subcellularLocation>
</comment>
<feature type="domain" description="Cation efflux protein transmembrane" evidence="12">
    <location>
        <begin position="29"/>
        <end position="196"/>
    </location>
</feature>
<keyword evidence="10" id="KW-0968">Cytoplasmic vesicle</keyword>
<evidence type="ECO:0000256" key="10">
    <source>
        <dbReference type="ARBA" id="ARBA00023329"/>
    </source>
</evidence>
<evidence type="ECO:0000313" key="13">
    <source>
        <dbReference type="EMBL" id="SCL16350.1"/>
    </source>
</evidence>
<evidence type="ECO:0000256" key="1">
    <source>
        <dbReference type="ARBA" id="ARBA00004146"/>
    </source>
</evidence>
<keyword evidence="6" id="KW-0862">Zinc</keyword>
<organism evidence="13 14">
    <name type="scientific">Micromonospora inyonensis</name>
    <dbReference type="NCBI Taxonomy" id="47866"/>
    <lineage>
        <taxon>Bacteria</taxon>
        <taxon>Bacillati</taxon>
        <taxon>Actinomycetota</taxon>
        <taxon>Actinomycetes</taxon>
        <taxon>Micromonosporales</taxon>
        <taxon>Micromonosporaceae</taxon>
        <taxon>Micromonospora</taxon>
    </lineage>
</organism>
<evidence type="ECO:0000256" key="4">
    <source>
        <dbReference type="ARBA" id="ARBA00022692"/>
    </source>
</evidence>
<evidence type="ECO:0000256" key="9">
    <source>
        <dbReference type="ARBA" id="ARBA00023136"/>
    </source>
</evidence>
<evidence type="ECO:0000256" key="5">
    <source>
        <dbReference type="ARBA" id="ARBA00022753"/>
    </source>
</evidence>
<dbReference type="InterPro" id="IPR026765">
    <property type="entry name" value="Tmem163"/>
</dbReference>
<name>A0A1C6RGP2_9ACTN</name>
<dbReference type="STRING" id="47866.GA0074694_1594"/>
<proteinExistence type="inferred from homology"/>
<dbReference type="Gene3D" id="1.20.1510.10">
    <property type="entry name" value="Cation efflux protein transmembrane domain"/>
    <property type="match status" value="1"/>
</dbReference>
<keyword evidence="8" id="KW-0770">Synapse</keyword>
<sequence length="232" mass="24178">MSVPALTPERRAALSRRSLWLAYATAGYNLVEGLVAMAAGAAASSAALVGFGLDSFVEVSSAAVLIWQFRSRVPEDRERLALRLIGVSFFALAAWVTFDALRSLLTAGDADASPVGIGLAVASLIVMPLLVRAKRRTGRELGSATVMADSTQTMLCTYLSAVLLVGLLLNAVLGWSWADPVAALVIAGVAVKEGLEAWRGEHCDDCAPLPVDTAVTGQPAGCTDGCCSDRKA</sequence>
<dbReference type="Proteomes" id="UP000198906">
    <property type="component" value="Unassembled WGS sequence"/>
</dbReference>
<dbReference type="PANTHER" id="PTHR31937:SF2">
    <property type="entry name" value="TRANSMEMBRANE PROTEIN 163"/>
    <property type="match status" value="1"/>
</dbReference>
<dbReference type="AlphaFoldDB" id="A0A1C6RGP2"/>
<keyword evidence="4 11" id="KW-0812">Transmembrane</keyword>